<keyword evidence="2" id="KW-0479">Metal-binding</keyword>
<dbReference type="GO" id="GO:0003723">
    <property type="term" value="F:RNA binding"/>
    <property type="evidence" value="ECO:0007669"/>
    <property type="project" value="UniProtKB-KW"/>
</dbReference>
<evidence type="ECO:0000313" key="8">
    <source>
        <dbReference type="Proteomes" id="UP001154420"/>
    </source>
</evidence>
<evidence type="ECO:0000256" key="1">
    <source>
        <dbReference type="ARBA" id="ARBA00001946"/>
    </source>
</evidence>
<dbReference type="GO" id="GO:0005737">
    <property type="term" value="C:cytoplasm"/>
    <property type="evidence" value="ECO:0007669"/>
    <property type="project" value="TreeGrafter"/>
</dbReference>
<accession>A0A9X5GQU7</accession>
<keyword evidence="8" id="KW-1185">Reference proteome</keyword>
<dbReference type="PANTHER" id="PTHR30001:SF0">
    <property type="entry name" value="RIBONUCLEASE G"/>
    <property type="match status" value="1"/>
</dbReference>
<dbReference type="CDD" id="cd04453">
    <property type="entry name" value="S1_RNase_E"/>
    <property type="match status" value="1"/>
</dbReference>
<dbReference type="RefSeq" id="WP_160558552.1">
    <property type="nucleotide sequence ID" value="NZ_QZDT01000002.1"/>
</dbReference>
<dbReference type="InterPro" id="IPR012340">
    <property type="entry name" value="NA-bd_OB-fold"/>
</dbReference>
<organism evidence="7 8">
    <name type="scientific">Parablautia muri</name>
    <dbReference type="NCBI Taxonomy" id="2320879"/>
    <lineage>
        <taxon>Bacteria</taxon>
        <taxon>Bacillati</taxon>
        <taxon>Bacillota</taxon>
        <taxon>Clostridia</taxon>
        <taxon>Lachnospirales</taxon>
        <taxon>Lachnospiraceae</taxon>
        <taxon>Parablautia</taxon>
    </lineage>
</organism>
<dbReference type="Pfam" id="PF10150">
    <property type="entry name" value="RNase_E_G"/>
    <property type="match status" value="1"/>
</dbReference>
<evidence type="ECO:0000256" key="5">
    <source>
        <dbReference type="ARBA" id="ARBA00022884"/>
    </source>
</evidence>
<dbReference type="InterPro" id="IPR004659">
    <property type="entry name" value="RNase_E/G"/>
</dbReference>
<dbReference type="AlphaFoldDB" id="A0A9X5GQU7"/>
<evidence type="ECO:0000256" key="3">
    <source>
        <dbReference type="ARBA" id="ARBA00022801"/>
    </source>
</evidence>
<dbReference type="GO" id="GO:0006364">
    <property type="term" value="P:rRNA processing"/>
    <property type="evidence" value="ECO:0007669"/>
    <property type="project" value="TreeGrafter"/>
</dbReference>
<evidence type="ECO:0000313" key="7">
    <source>
        <dbReference type="EMBL" id="NBJ91466.1"/>
    </source>
</evidence>
<reference evidence="7" key="1">
    <citation type="submission" date="2018-09" db="EMBL/GenBank/DDBJ databases">
        <title>Murine metabolic-syndrome-specific gut microbial biobank.</title>
        <authorList>
            <person name="Liu C."/>
        </authorList>
    </citation>
    <scope>NUCLEOTIDE SEQUENCE</scope>
    <source>
        <strain evidence="7">D42-62</strain>
    </source>
</reference>
<dbReference type="Proteomes" id="UP001154420">
    <property type="component" value="Unassembled WGS sequence"/>
</dbReference>
<comment type="caution">
    <text evidence="7">The sequence shown here is derived from an EMBL/GenBank/DDBJ whole genome shotgun (WGS) entry which is preliminary data.</text>
</comment>
<keyword evidence="4" id="KW-0460">Magnesium</keyword>
<dbReference type="Gene3D" id="2.40.50.140">
    <property type="entry name" value="Nucleic acid-binding proteins"/>
    <property type="match status" value="1"/>
</dbReference>
<keyword evidence="5" id="KW-0694">RNA-binding</keyword>
<sequence length="408" mass="46732">MGKIIITKKNNRLLLTLFDEKKPYLIEMAPSLEMESVLGNIYIAKVKDIVPGIHGAFLAISANKNVFLPLKERCGEILCVNKELTQESPLRQGDEIVVQIVGDALKSKHPTASGNLALTGQYCVCEFFGHGISYSQKLNEKKKKNIAEKIQTAEIEGRRQYHFIIRTNVENLENYEPLFHEMKNFIRVFNDMIGIYKHRTVYTCLYHRELEILSLIKNIPLNTYDEMVTDEIEIYQLLINEFSKTQKTKIRLYQDNMISLSKLYSLETHLQEALGKKVWLRSGGYLVIEPTEAMVVIDVNTGKASSKASSKANGKDHDYLKVNLEAAQEVARQLRIRNYSGMIMVDFINMESKEDNQTLLDALDACLREDKVKTRLVDMTALGIVEITRKKTRKPLADFFQRDESAQI</sequence>
<dbReference type="InterPro" id="IPR003029">
    <property type="entry name" value="S1_domain"/>
</dbReference>
<name>A0A9X5GQU7_9FIRM</name>
<dbReference type="GO" id="GO:0004540">
    <property type="term" value="F:RNA nuclease activity"/>
    <property type="evidence" value="ECO:0007669"/>
    <property type="project" value="InterPro"/>
</dbReference>
<dbReference type="GO" id="GO:0016787">
    <property type="term" value="F:hydrolase activity"/>
    <property type="evidence" value="ECO:0007669"/>
    <property type="project" value="UniProtKB-KW"/>
</dbReference>
<keyword evidence="3" id="KW-0378">Hydrolase</keyword>
<comment type="cofactor">
    <cofactor evidence="1">
        <name>Mg(2+)</name>
        <dbReference type="ChEBI" id="CHEBI:18420"/>
    </cofactor>
</comment>
<evidence type="ECO:0000256" key="4">
    <source>
        <dbReference type="ARBA" id="ARBA00022842"/>
    </source>
</evidence>
<evidence type="ECO:0000256" key="2">
    <source>
        <dbReference type="ARBA" id="ARBA00022723"/>
    </source>
</evidence>
<dbReference type="PANTHER" id="PTHR30001">
    <property type="entry name" value="RIBONUCLEASE"/>
    <property type="match status" value="1"/>
</dbReference>
<dbReference type="InterPro" id="IPR019307">
    <property type="entry name" value="RNA-bd_AU-1/RNase_E/G"/>
</dbReference>
<dbReference type="SUPFAM" id="SSF50249">
    <property type="entry name" value="Nucleic acid-binding proteins"/>
    <property type="match status" value="1"/>
</dbReference>
<dbReference type="EMBL" id="QZDT01000002">
    <property type="protein sequence ID" value="NBJ91466.1"/>
    <property type="molecule type" value="Genomic_DNA"/>
</dbReference>
<feature type="domain" description="S1 motif" evidence="6">
    <location>
        <begin position="39"/>
        <end position="121"/>
    </location>
</feature>
<dbReference type="GO" id="GO:0046872">
    <property type="term" value="F:metal ion binding"/>
    <property type="evidence" value="ECO:0007669"/>
    <property type="project" value="UniProtKB-KW"/>
</dbReference>
<proteinExistence type="predicted"/>
<evidence type="ECO:0000259" key="6">
    <source>
        <dbReference type="PROSITE" id="PS50126"/>
    </source>
</evidence>
<protein>
    <submittedName>
        <fullName evidence="7">Ribonuclease E/G</fullName>
    </submittedName>
</protein>
<gene>
    <name evidence="7" type="ORF">D5281_02410</name>
</gene>
<dbReference type="OrthoDB" id="9804278at2"/>
<dbReference type="PROSITE" id="PS50126">
    <property type="entry name" value="S1"/>
    <property type="match status" value="1"/>
</dbReference>